<dbReference type="RefSeq" id="WP_015322718.1">
    <property type="nucleotide sequence ID" value="NC_019974.1"/>
</dbReference>
<keyword evidence="3" id="KW-1185">Reference proteome</keyword>
<dbReference type="HOGENOM" id="CLU_009583_0_1_2"/>
<dbReference type="KEGG" id="nou:Natoc_3561"/>
<dbReference type="InterPro" id="IPR028098">
    <property type="entry name" value="Glyco_trans_4-like_N"/>
</dbReference>
<organism evidence="2 3">
    <name type="scientific">Natronococcus occultus SP4</name>
    <dbReference type="NCBI Taxonomy" id="694430"/>
    <lineage>
        <taxon>Archaea</taxon>
        <taxon>Methanobacteriati</taxon>
        <taxon>Methanobacteriota</taxon>
        <taxon>Stenosarchaea group</taxon>
        <taxon>Halobacteria</taxon>
        <taxon>Halobacteriales</taxon>
        <taxon>Natrialbaceae</taxon>
        <taxon>Natronococcus</taxon>
    </lineage>
</organism>
<reference evidence="2 3" key="1">
    <citation type="submission" date="2012-11" db="EMBL/GenBank/DDBJ databases">
        <title>FINISHED of Natronococcus occultus SP4, DSM 3396.</title>
        <authorList>
            <consortium name="DOE Joint Genome Institute"/>
            <person name="Eisen J."/>
            <person name="Huntemann M."/>
            <person name="Wei C.-L."/>
            <person name="Han J."/>
            <person name="Detter J.C."/>
            <person name="Han C."/>
            <person name="Tapia R."/>
            <person name="Chen A."/>
            <person name="Kyrpides N."/>
            <person name="Mavromatis K."/>
            <person name="Markowitz V."/>
            <person name="Szeto E."/>
            <person name="Ivanova N."/>
            <person name="Mikhailova N."/>
            <person name="Ovchinnikova G."/>
            <person name="Pagani I."/>
            <person name="Pati A."/>
            <person name="Goodwin L."/>
            <person name="Nordberg H.P."/>
            <person name="Cantor M.N."/>
            <person name="Hua S.X."/>
            <person name="Woyke T."/>
            <person name="Eisen J."/>
            <person name="Klenk H.-P."/>
            <person name="Klenk H.-P."/>
        </authorList>
    </citation>
    <scope>NUCLEOTIDE SEQUENCE [LARGE SCALE GENOMIC DNA]</scope>
    <source>
        <strain evidence="2 3">SP4</strain>
    </source>
</reference>
<dbReference type="PANTHER" id="PTHR45947">
    <property type="entry name" value="SULFOQUINOVOSYL TRANSFERASE SQD2"/>
    <property type="match status" value="1"/>
</dbReference>
<dbReference type="GO" id="GO:0016758">
    <property type="term" value="F:hexosyltransferase activity"/>
    <property type="evidence" value="ECO:0007669"/>
    <property type="project" value="TreeGrafter"/>
</dbReference>
<dbReference type="Proteomes" id="UP000010878">
    <property type="component" value="Chromosome"/>
</dbReference>
<dbReference type="EMBL" id="CP003929">
    <property type="protein sequence ID" value="AGB39284.1"/>
    <property type="molecule type" value="Genomic_DNA"/>
</dbReference>
<protein>
    <submittedName>
        <fullName evidence="2">Glycosyltransferase</fullName>
    </submittedName>
</protein>
<accession>L0K4K8</accession>
<feature type="domain" description="Glycosyltransferase subfamily 4-like N-terminal" evidence="1">
    <location>
        <begin position="15"/>
        <end position="175"/>
    </location>
</feature>
<keyword evidence="2" id="KW-0808">Transferase</keyword>
<dbReference type="STRING" id="694430.Natoc_3561"/>
<evidence type="ECO:0000313" key="3">
    <source>
        <dbReference type="Proteomes" id="UP000010878"/>
    </source>
</evidence>
<gene>
    <name evidence="2" type="ORF">Natoc_3561</name>
</gene>
<proteinExistence type="predicted"/>
<dbReference type="PANTHER" id="PTHR45947:SF3">
    <property type="entry name" value="SULFOQUINOVOSYL TRANSFERASE SQD2"/>
    <property type="match status" value="1"/>
</dbReference>
<dbReference type="GeneID" id="14402247"/>
<sequence length="368" mass="41133">MSRNVLYIVSTLRKSGVTSQLYNILDHLHREFVPFILTLSPEGEDTDYERFAQLDAMFYSLGLSRFGGAIRGPFRLRSAVEEVDPDVVHTLGIRADTLSAYLLPEYDRVTTIQNHPYKDYPTRYGERRGTAMAWTHVHTFRRIDRPVACSETVHEQLSEYSVEAETIQNGVDCERYQPVSPAQRRRLRDGLDLPTDEPVIVFTGSLIPRKDPLTAIRGFLGSDVEGSTLVFLGDGPLRAECESIASSTDSIRFEGWVDSVKEYLGAADYFLASSRAEGLPNAVMEALATGLPVCLSDIGPHEEILQYDFRAGELFAAGDETELATVLDELLATDVNDRSEAAVGIARDWLSARSMSEEYQRLYSEIIC</sequence>
<dbReference type="Pfam" id="PF13439">
    <property type="entry name" value="Glyco_transf_4"/>
    <property type="match status" value="1"/>
</dbReference>
<name>L0K4K8_9EURY</name>
<dbReference type="eggNOG" id="arCOG01411">
    <property type="taxonomic scope" value="Archaea"/>
</dbReference>
<dbReference type="SUPFAM" id="SSF53756">
    <property type="entry name" value="UDP-Glycosyltransferase/glycogen phosphorylase"/>
    <property type="match status" value="1"/>
</dbReference>
<dbReference type="InterPro" id="IPR050194">
    <property type="entry name" value="Glycosyltransferase_grp1"/>
</dbReference>
<dbReference type="Gene3D" id="3.40.50.2000">
    <property type="entry name" value="Glycogen Phosphorylase B"/>
    <property type="match status" value="2"/>
</dbReference>
<evidence type="ECO:0000259" key="1">
    <source>
        <dbReference type="Pfam" id="PF13439"/>
    </source>
</evidence>
<dbReference type="OrthoDB" id="132546at2157"/>
<dbReference type="AlphaFoldDB" id="L0K4K8"/>
<dbReference type="Pfam" id="PF13692">
    <property type="entry name" value="Glyco_trans_1_4"/>
    <property type="match status" value="1"/>
</dbReference>
<evidence type="ECO:0000313" key="2">
    <source>
        <dbReference type="EMBL" id="AGB39284.1"/>
    </source>
</evidence>